<evidence type="ECO:0000313" key="1">
    <source>
        <dbReference type="EMBL" id="TGN76725.1"/>
    </source>
</evidence>
<reference evidence="1 2" key="1">
    <citation type="submission" date="2019-04" db="EMBL/GenBank/DDBJ databases">
        <title>Streptomyces sp. nov. Bv016 isolated from bark of Buahinia variegata.</title>
        <authorList>
            <person name="Kanchanasin P."/>
            <person name="Tanasupawat S."/>
            <person name="Yuki M."/>
            <person name="Kudo T."/>
        </authorList>
    </citation>
    <scope>NUCLEOTIDE SEQUENCE [LARGE SCALE GENOMIC DNA]</scope>
    <source>
        <strain evidence="1 2">Bv016</strain>
    </source>
</reference>
<gene>
    <name evidence="1" type="ORF">E5083_16230</name>
</gene>
<protein>
    <submittedName>
        <fullName evidence="1">Uncharacterized protein</fullName>
    </submittedName>
</protein>
<proteinExistence type="predicted"/>
<sequence>MRWPGRHRSTSVHAFTDVCESRDTGLAFKVSVRVEWHPSTRGPKPADGPRIAGHVARQVIEKTLNEASVTRLHAAEQDVAAVLHDRLPLRGDVVVKAVTVSLRVDDDVVAAARRKEQTRYDYELDELERRQARARMEFLRDELLVDPSSARLYSLLQLSPRLGGPLPSSDPDELVREVHRWHPTSRWVLIAQTLHTFSERVTEDQAEDLLKLASSMMELLGHRRLAANLSAAMEAR</sequence>
<dbReference type="Proteomes" id="UP000298159">
    <property type="component" value="Unassembled WGS sequence"/>
</dbReference>
<evidence type="ECO:0000313" key="2">
    <source>
        <dbReference type="Proteomes" id="UP000298159"/>
    </source>
</evidence>
<dbReference type="AlphaFoldDB" id="A0A4Z1D4M4"/>
<keyword evidence="2" id="KW-1185">Reference proteome</keyword>
<comment type="caution">
    <text evidence="1">The sequence shown here is derived from an EMBL/GenBank/DDBJ whole genome shotgun (WGS) entry which is preliminary data.</text>
</comment>
<accession>A0A4Z1D4M4</accession>
<organism evidence="1 2">
    <name type="scientific">Streptomyces bauhiniae</name>
    <dbReference type="NCBI Taxonomy" id="2340725"/>
    <lineage>
        <taxon>Bacteria</taxon>
        <taxon>Bacillati</taxon>
        <taxon>Actinomycetota</taxon>
        <taxon>Actinomycetes</taxon>
        <taxon>Kitasatosporales</taxon>
        <taxon>Streptomycetaceae</taxon>
        <taxon>Streptomyces</taxon>
    </lineage>
</organism>
<dbReference type="EMBL" id="SRRT01000004">
    <property type="protein sequence ID" value="TGN76725.1"/>
    <property type="molecule type" value="Genomic_DNA"/>
</dbReference>
<name>A0A4Z1D4M4_9ACTN</name>